<proteinExistence type="predicted"/>
<dbReference type="AlphaFoldDB" id="A0A8X7SVJ4"/>
<sequence>MFKVDELRGYLSRYDKALQVRSEAHRTSNDLVHQHRWYRSTKLRDALKTRRAEKDGAYMTKRRNGQVHAIWKLAVSVL</sequence>
<reference evidence="1" key="2">
    <citation type="journal article" date="2019" name="IMA Fungus">
        <title>Genome sequencing and comparison of five Tilletia species to identify candidate genes for the detection of regulated species infecting wheat.</title>
        <authorList>
            <person name="Nguyen H.D.T."/>
            <person name="Sultana T."/>
            <person name="Kesanakurti P."/>
            <person name="Hambleton S."/>
        </authorList>
    </citation>
    <scope>NUCLEOTIDE SEQUENCE</scope>
    <source>
        <strain evidence="1">DAOMC 236426</strain>
    </source>
</reference>
<dbReference type="Proteomes" id="UP000077684">
    <property type="component" value="Unassembled WGS sequence"/>
</dbReference>
<evidence type="ECO:0000313" key="2">
    <source>
        <dbReference type="Proteomes" id="UP000077684"/>
    </source>
</evidence>
<gene>
    <name evidence="1" type="ORF">A4X06_0g5584</name>
</gene>
<accession>A0A8X7SVJ4</accession>
<organism evidence="1 2">
    <name type="scientific">Tilletia controversa</name>
    <name type="common">dwarf bunt fungus</name>
    <dbReference type="NCBI Taxonomy" id="13291"/>
    <lineage>
        <taxon>Eukaryota</taxon>
        <taxon>Fungi</taxon>
        <taxon>Dikarya</taxon>
        <taxon>Basidiomycota</taxon>
        <taxon>Ustilaginomycotina</taxon>
        <taxon>Exobasidiomycetes</taxon>
        <taxon>Tilletiales</taxon>
        <taxon>Tilletiaceae</taxon>
        <taxon>Tilletia</taxon>
    </lineage>
</organism>
<reference evidence="1" key="1">
    <citation type="submission" date="2016-04" db="EMBL/GenBank/DDBJ databases">
        <authorList>
            <person name="Nguyen H.D."/>
            <person name="Samba Siva P."/>
            <person name="Cullis J."/>
            <person name="Levesque C.A."/>
            <person name="Hambleton S."/>
        </authorList>
    </citation>
    <scope>NUCLEOTIDE SEQUENCE</scope>
    <source>
        <strain evidence="1">DAOMC 236426</strain>
    </source>
</reference>
<evidence type="ECO:0000313" key="1">
    <source>
        <dbReference type="EMBL" id="KAE8245574.1"/>
    </source>
</evidence>
<dbReference type="EMBL" id="LWDE02000706">
    <property type="protein sequence ID" value="KAE8245574.1"/>
    <property type="molecule type" value="Genomic_DNA"/>
</dbReference>
<comment type="caution">
    <text evidence="1">The sequence shown here is derived from an EMBL/GenBank/DDBJ whole genome shotgun (WGS) entry which is preliminary data.</text>
</comment>
<protein>
    <submittedName>
        <fullName evidence="1">Uncharacterized protein</fullName>
    </submittedName>
</protein>
<keyword evidence="2" id="KW-1185">Reference proteome</keyword>
<name>A0A8X7SVJ4_9BASI</name>